<dbReference type="RefSeq" id="XP_019038896.1">
    <property type="nucleotide sequence ID" value="XM_019184704.1"/>
</dbReference>
<keyword evidence="2" id="KW-0496">Mitochondrion</keyword>
<proteinExistence type="predicted"/>
<gene>
    <name evidence="4" type="ORF">WICANDRAFT_78328</name>
</gene>
<dbReference type="GeneID" id="30201950"/>
<dbReference type="Proteomes" id="UP000094112">
    <property type="component" value="Unassembled WGS sequence"/>
</dbReference>
<evidence type="ECO:0000313" key="5">
    <source>
        <dbReference type="Proteomes" id="UP000094112"/>
    </source>
</evidence>
<accession>A0A1E3P2H3</accession>
<comment type="subcellular location">
    <subcellularLocation>
        <location evidence="1">Mitochondrion</location>
    </subcellularLocation>
</comment>
<sequence length="243" mass="27492">MSKPVYPKMLSQLTKRSSAGFLKRNSAFQVATVRYQSNKTASSDEKAKAEVAAKVAKQKQSDKYNAMSNQNLIAQHPKAPAKPTAEAKKSKKVKVNYSAIPKVPSTKFFTYQEIAFDHLMNGHRPLLVFHRKNEQLSALEDFFKAPSVWSQSATGTQKLEDSWDQVPYETTQDLKPFTPPPSPKEKEQLKVKETEEHLEGFINSLDSKTGSKNSSKSSSTISKRKTRGRYRPSYDFDFNSQDF</sequence>
<keyword evidence="5" id="KW-1185">Reference proteome</keyword>
<dbReference type="GO" id="GO:0005739">
    <property type="term" value="C:mitochondrion"/>
    <property type="evidence" value="ECO:0007669"/>
    <property type="project" value="UniProtKB-SubCell"/>
</dbReference>
<organism evidence="4 5">
    <name type="scientific">Wickerhamomyces anomalus (strain ATCC 58044 / CBS 1984 / NCYC 433 / NRRL Y-366-8)</name>
    <name type="common">Yeast</name>
    <name type="synonym">Hansenula anomala</name>
    <dbReference type="NCBI Taxonomy" id="683960"/>
    <lineage>
        <taxon>Eukaryota</taxon>
        <taxon>Fungi</taxon>
        <taxon>Dikarya</taxon>
        <taxon>Ascomycota</taxon>
        <taxon>Saccharomycotina</taxon>
        <taxon>Saccharomycetes</taxon>
        <taxon>Phaffomycetales</taxon>
        <taxon>Wickerhamomycetaceae</taxon>
        <taxon>Wickerhamomyces</taxon>
    </lineage>
</organism>
<dbReference type="EMBL" id="KV454210">
    <property type="protein sequence ID" value="ODQ59689.1"/>
    <property type="molecule type" value="Genomic_DNA"/>
</dbReference>
<feature type="compositionally biased region" description="Low complexity" evidence="3">
    <location>
        <begin position="207"/>
        <end position="221"/>
    </location>
</feature>
<feature type="compositionally biased region" description="Basic and acidic residues" evidence="3">
    <location>
        <begin position="183"/>
        <end position="199"/>
    </location>
</feature>
<reference evidence="4 5" key="1">
    <citation type="journal article" date="2016" name="Proc. Natl. Acad. Sci. U.S.A.">
        <title>Comparative genomics of biotechnologically important yeasts.</title>
        <authorList>
            <person name="Riley R."/>
            <person name="Haridas S."/>
            <person name="Wolfe K.H."/>
            <person name="Lopes M.R."/>
            <person name="Hittinger C.T."/>
            <person name="Goeker M."/>
            <person name="Salamov A.A."/>
            <person name="Wisecaver J.H."/>
            <person name="Long T.M."/>
            <person name="Calvey C.H."/>
            <person name="Aerts A.L."/>
            <person name="Barry K.W."/>
            <person name="Choi C."/>
            <person name="Clum A."/>
            <person name="Coughlan A.Y."/>
            <person name="Deshpande S."/>
            <person name="Douglass A.P."/>
            <person name="Hanson S.J."/>
            <person name="Klenk H.-P."/>
            <person name="LaButti K.M."/>
            <person name="Lapidus A."/>
            <person name="Lindquist E.A."/>
            <person name="Lipzen A.M."/>
            <person name="Meier-Kolthoff J.P."/>
            <person name="Ohm R.A."/>
            <person name="Otillar R.P."/>
            <person name="Pangilinan J.L."/>
            <person name="Peng Y."/>
            <person name="Rokas A."/>
            <person name="Rosa C.A."/>
            <person name="Scheuner C."/>
            <person name="Sibirny A.A."/>
            <person name="Slot J.C."/>
            <person name="Stielow J.B."/>
            <person name="Sun H."/>
            <person name="Kurtzman C.P."/>
            <person name="Blackwell M."/>
            <person name="Grigoriev I.V."/>
            <person name="Jeffries T.W."/>
        </authorList>
    </citation>
    <scope>NUCLEOTIDE SEQUENCE [LARGE SCALE GENOMIC DNA]</scope>
    <source>
        <strain evidence="5">ATCC 58044 / CBS 1984 / NCYC 433 / NRRL Y-366-8</strain>
    </source>
</reference>
<dbReference type="AlphaFoldDB" id="A0A1E3P2H3"/>
<dbReference type="STRING" id="683960.A0A1E3P2H3"/>
<dbReference type="OrthoDB" id="3981000at2759"/>
<name>A0A1E3P2H3_WICAA</name>
<protein>
    <submittedName>
        <fullName evidence="4">Uncharacterized protein</fullName>
    </submittedName>
</protein>
<evidence type="ECO:0000313" key="4">
    <source>
        <dbReference type="EMBL" id="ODQ59689.1"/>
    </source>
</evidence>
<evidence type="ECO:0000256" key="3">
    <source>
        <dbReference type="SAM" id="MobiDB-lite"/>
    </source>
</evidence>
<evidence type="ECO:0000256" key="2">
    <source>
        <dbReference type="ARBA" id="ARBA00023128"/>
    </source>
</evidence>
<dbReference type="Pfam" id="PF08692">
    <property type="entry name" value="Pet20"/>
    <property type="match status" value="1"/>
</dbReference>
<dbReference type="InterPro" id="IPR014804">
    <property type="entry name" value="Pet20-like"/>
</dbReference>
<feature type="region of interest" description="Disordered" evidence="3">
    <location>
        <begin position="171"/>
        <end position="243"/>
    </location>
</feature>
<evidence type="ECO:0000256" key="1">
    <source>
        <dbReference type="ARBA" id="ARBA00004173"/>
    </source>
</evidence>